<name>A0A2P2NN11_RHIMU</name>
<sequence length="104" mass="11938">MAGIPRPGIEKMPSVLVDVSRYPSVHRAFNNKAIIEEEPEKQQQQHLAKPAKKVHISEHENVIIEDRNGNYEVVKESVDVEADGFIMQKHQGFQLCKWKTFKEG</sequence>
<dbReference type="PANTHER" id="PTHR38224">
    <property type="entry name" value="PHLOEM SPECIFIC PROTEIN"/>
    <property type="match status" value="1"/>
</dbReference>
<organism evidence="1">
    <name type="scientific">Rhizophora mucronata</name>
    <name type="common">Asiatic mangrove</name>
    <dbReference type="NCBI Taxonomy" id="61149"/>
    <lineage>
        <taxon>Eukaryota</taxon>
        <taxon>Viridiplantae</taxon>
        <taxon>Streptophyta</taxon>
        <taxon>Embryophyta</taxon>
        <taxon>Tracheophyta</taxon>
        <taxon>Spermatophyta</taxon>
        <taxon>Magnoliopsida</taxon>
        <taxon>eudicotyledons</taxon>
        <taxon>Gunneridae</taxon>
        <taxon>Pentapetalae</taxon>
        <taxon>rosids</taxon>
        <taxon>fabids</taxon>
        <taxon>Malpighiales</taxon>
        <taxon>Rhizophoraceae</taxon>
        <taxon>Rhizophora</taxon>
    </lineage>
</organism>
<reference evidence="1" key="1">
    <citation type="submission" date="2018-02" db="EMBL/GenBank/DDBJ databases">
        <title>Rhizophora mucronata_Transcriptome.</title>
        <authorList>
            <person name="Meera S.P."/>
            <person name="Sreeshan A."/>
            <person name="Augustine A."/>
        </authorList>
    </citation>
    <scope>NUCLEOTIDE SEQUENCE</scope>
    <source>
        <tissue evidence="1">Leaf</tissue>
    </source>
</reference>
<accession>A0A2P2NN11</accession>
<proteinExistence type="predicted"/>
<dbReference type="AlphaFoldDB" id="A0A2P2NN11"/>
<evidence type="ECO:0000313" key="1">
    <source>
        <dbReference type="EMBL" id="MBX43836.1"/>
    </source>
</evidence>
<dbReference type="EMBL" id="GGEC01063352">
    <property type="protein sequence ID" value="MBX43836.1"/>
    <property type="molecule type" value="Transcribed_RNA"/>
</dbReference>
<protein>
    <submittedName>
        <fullName evidence="1">Uncharacterized protein</fullName>
    </submittedName>
</protein>
<dbReference type="PANTHER" id="PTHR38224:SF1">
    <property type="entry name" value="PHLOEM SPECIFIC PROTEIN"/>
    <property type="match status" value="1"/>
</dbReference>